<dbReference type="InterPro" id="IPR004860">
    <property type="entry name" value="LAGLIDADG_dom"/>
</dbReference>
<sequence length="323" mass="37643">NSFSKNCYMIKIYNLYLNNISSKGIELNKIDISSKGIELGLNNNNVLLPDININNIYKTFPRGNKFYIQPNNVNKELVVYGSNLPSSLNIKPYSKIVRNMVNIPNRILYILVGIIISDGTITYASKKNLEDSIFQVEDYTIINYNDRGLLTEHNSRFRLKQSIDDFEYVWYVYNILSHYCLSLPVKTKTKLKGKTFQGLELVTMALPCFSLLRRLFYTGRVKTLPSNIYDLINYESLAHIIMGDGAYNHKGITLHLQAFTIQELVMLINIFYIKFDIKSTIHKHRNKHVIYIGVESTKKLYPHIEPFIIPSMRYKFHKSLWMK</sequence>
<reference evidence="3" key="1">
    <citation type="submission" date="2013-04" db="EMBL/GenBank/DDBJ databases">
        <authorList>
            <person name="Valach M."/>
            <person name="Hegedusova E."/>
            <person name="Brejova B."/>
            <person name="Nosek J."/>
        </authorList>
    </citation>
    <scope>NUCLEOTIDE SEQUENCE</scope>
    <source>
        <strain evidence="3">NRRL Y-27940</strain>
    </source>
</reference>
<dbReference type="Gene3D" id="3.10.28.10">
    <property type="entry name" value="Homing endonucleases"/>
    <property type="match status" value="2"/>
</dbReference>
<dbReference type="InterPro" id="IPR027434">
    <property type="entry name" value="Homing_endonucl"/>
</dbReference>
<feature type="transmembrane region" description="Helical" evidence="1">
    <location>
        <begin position="198"/>
        <end position="216"/>
    </location>
</feature>
<keyword evidence="3" id="KW-0496">Mitochondrion</keyword>
<keyword evidence="1" id="KW-1133">Transmembrane helix</keyword>
<protein>
    <recommendedName>
        <fullName evidence="2">Homing endonuclease LAGLIDADG domain-containing protein</fullName>
    </recommendedName>
</protein>
<dbReference type="AlphaFoldDB" id="S5U5V4"/>
<dbReference type="SUPFAM" id="SSF55608">
    <property type="entry name" value="Homing endonucleases"/>
    <property type="match status" value="1"/>
</dbReference>
<dbReference type="GeneID" id="16695091"/>
<evidence type="ECO:0000259" key="2">
    <source>
        <dbReference type="Pfam" id="PF03161"/>
    </source>
</evidence>
<keyword evidence="1" id="KW-0812">Transmembrane</keyword>
<feature type="domain" description="Homing endonuclease LAGLIDADG" evidence="2">
    <location>
        <begin position="152"/>
        <end position="300"/>
    </location>
</feature>
<evidence type="ECO:0000313" key="3">
    <source>
        <dbReference type="EMBL" id="AGS44486.1"/>
    </source>
</evidence>
<keyword evidence="1" id="KW-0472">Membrane</keyword>
<gene>
    <name evidence="3" type="primary">cox1-I4</name>
</gene>
<evidence type="ECO:0000256" key="1">
    <source>
        <dbReference type="SAM" id="Phobius"/>
    </source>
</evidence>
<dbReference type="GO" id="GO:0004519">
    <property type="term" value="F:endonuclease activity"/>
    <property type="evidence" value="ECO:0007669"/>
    <property type="project" value="InterPro"/>
</dbReference>
<feature type="transmembrane region" description="Helical" evidence="1">
    <location>
        <begin position="252"/>
        <end position="273"/>
    </location>
</feature>
<feature type="transmembrane region" description="Helical" evidence="1">
    <location>
        <begin position="168"/>
        <end position="186"/>
    </location>
</feature>
<dbReference type="RefSeq" id="YP_008475175.1">
    <property type="nucleotide sequence ID" value="NC_022170.1"/>
</dbReference>
<name>S5U5V4_9ASCO</name>
<feature type="non-terminal residue" evidence="3">
    <location>
        <position position="1"/>
    </location>
</feature>
<organism evidence="3">
    <name type="scientific">Candida labiduridarum</name>
    <dbReference type="NCBI Taxonomy" id="434042"/>
    <lineage>
        <taxon>Eukaryota</taxon>
        <taxon>Fungi</taxon>
        <taxon>Dikarya</taxon>
        <taxon>Ascomycota</taxon>
        <taxon>Saccharomycotina</taxon>
        <taxon>Pichiomycetes</taxon>
        <taxon>Debaryomycetaceae</taxon>
        <taxon>Candida/Lodderomyces clade</taxon>
        <taxon>Candida</taxon>
    </lineage>
</organism>
<geneLocation type="mitochondrion" evidence="3"/>
<feature type="transmembrane region" description="Helical" evidence="1">
    <location>
        <begin position="107"/>
        <end position="125"/>
    </location>
</feature>
<dbReference type="EMBL" id="KC993196">
    <property type="protein sequence ID" value="AGS44486.1"/>
    <property type="molecule type" value="Genomic_DNA"/>
</dbReference>
<proteinExistence type="predicted"/>
<accession>S5U5V4</accession>
<dbReference type="Pfam" id="PF03161">
    <property type="entry name" value="LAGLIDADG_2"/>
    <property type="match status" value="1"/>
</dbReference>